<dbReference type="PROSITE" id="PS51781">
    <property type="entry name" value="SH3B"/>
    <property type="match status" value="1"/>
</dbReference>
<comment type="caution">
    <text evidence="4">The sequence shown here is derived from an EMBL/GenBank/DDBJ whole genome shotgun (WGS) entry which is preliminary data.</text>
</comment>
<dbReference type="AlphaFoldDB" id="A0A494YZT4"/>
<dbReference type="InterPro" id="IPR052354">
    <property type="entry name" value="Cell_Wall_Dynamics_Protein"/>
</dbReference>
<evidence type="ECO:0000256" key="2">
    <source>
        <dbReference type="SAM" id="SignalP"/>
    </source>
</evidence>
<dbReference type="InterPro" id="IPR006637">
    <property type="entry name" value="ChW"/>
</dbReference>
<dbReference type="Gene3D" id="2.30.30.40">
    <property type="entry name" value="SH3 Domains"/>
    <property type="match status" value="1"/>
</dbReference>
<protein>
    <recommendedName>
        <fullName evidence="3">SH3b domain-containing protein</fullName>
    </recommendedName>
</protein>
<dbReference type="Pfam" id="PF08239">
    <property type="entry name" value="SH3_3"/>
    <property type="match status" value="1"/>
</dbReference>
<dbReference type="OrthoDB" id="9816557at2"/>
<gene>
    <name evidence="4" type="ORF">D8M05_09510</name>
</gene>
<proteinExistence type="predicted"/>
<organism evidence="4 5">
    <name type="scientific">Oceanobacillus bengalensis</name>
    <dbReference type="NCBI Taxonomy" id="1435466"/>
    <lineage>
        <taxon>Bacteria</taxon>
        <taxon>Bacillati</taxon>
        <taxon>Bacillota</taxon>
        <taxon>Bacilli</taxon>
        <taxon>Bacillales</taxon>
        <taxon>Bacillaceae</taxon>
        <taxon>Oceanobacillus</taxon>
    </lineage>
</organism>
<dbReference type="InterPro" id="IPR002901">
    <property type="entry name" value="MGlyc_endo_b_GlcNAc-like_dom"/>
</dbReference>
<dbReference type="GO" id="GO:0004040">
    <property type="term" value="F:amidase activity"/>
    <property type="evidence" value="ECO:0007669"/>
    <property type="project" value="InterPro"/>
</dbReference>
<dbReference type="SMART" id="SM00728">
    <property type="entry name" value="ChW"/>
    <property type="match status" value="9"/>
</dbReference>
<keyword evidence="5" id="KW-1185">Reference proteome</keyword>
<reference evidence="4 5" key="1">
    <citation type="journal article" date="2015" name="Antonie Van Leeuwenhoek">
        <title>Oceanobacillus bengalensis sp. nov., a bacterium isolated from seawater of the Bay of Bengal.</title>
        <authorList>
            <person name="Yongchang O."/>
            <person name="Xiang W."/>
            <person name="Wang G."/>
        </authorList>
    </citation>
    <scope>NUCLEOTIDE SEQUENCE [LARGE SCALE GENOMIC DNA]</scope>
    <source>
        <strain evidence="4 5">MCCC 1K00260</strain>
    </source>
</reference>
<sequence>MRMQRKISLLSCILLMFSAFFSQGNFAYALDSSSTENNEESISYYFIHYDGTEQEIVINENAKLILAGWTDESKSSANGKIEFQNDMSEPQKDIILDITDELNQIGLTDNESIHYRLAISDSFEVEEVEPVELNNQVTVVAENENGTSIEEVKTTDEYATVINKELTYYSTDENGKKKESTKEEYDNLNSVEDKQDIDKPSSEDMQEIEESTEVEKDSEDKADKDSTKVMARSSMAMNVANPSITYTTHVQGSGWIDPVSNGEPSGSTGKGKRLESIKIDLENSPFSGGITYSTHIQSKGWLNSVSNGIQSGTTGKGKRMEAIKIDLTGDIAKHYDVYYRVHSQTFGWLDWAKNGQEAGTEGLAKRLEAIEIKLVKKGEKAPGSTDEPFLTAPSVSYSTHVQSHGWMDLVKNGAMSGTKGEAKRLESIKIDIQDSPYSGDITYSTHVQGKGWLPSVSNNDPSGTTGQGKRMEAIKISLTGDIAKHYDIYYRAHAQTFGWLDWARNGEEAGTAGLSKRLEAIEIVLVKKGGKAPGSTAEPFVTGLSVNYSTHVQTYGWMDFVADGEMSGTTGKAKRLEAIKIDLEDAPYSGGISYSTHVQSKGWLNNVSNGAPSGTSGESKRMEAIKINLTGEIAKHYDVYYRVHVQSFGWLGWAKNGMEAGSQGLSKRLESIEIKLVNKDKGATVNKDDAFKKIATVVNYTNYATDFSNMINKQMSITPISDRPKADGAGLLFASREFVAYYANPNNFSQDSSSYLQFLNLSKPAGSSATNLNNKVLNDKGVFSGKAQAFIDASKKYNINEVYLISHALHETGNGSSILSNGTIEVGEVSSNKWVSFQPNGTFIVECKPTSSGGCTWKVTEDKTFNRDEAKNIKKTYNVFGIGAVDKDPNILGSVRAYRENWFNVSDAIIGGSQFIANGYINQGQNTLYKMRWNPTSPATHQYATHVAWAESQTNRMAEIYNLLDAYVLNFDVPKFKNQPAASSKPTGDAQYDLDRTLEGEIGITTARLNFRSGPKTSYSVVKTLPISSQVTIIGKNGGWYKVHVDGDTGWVSGDYIQLKKNMKMSVFSILTEPQPSTSEEEKVTNGETVIKEGNLFRNEFYRFMD</sequence>
<evidence type="ECO:0000259" key="3">
    <source>
        <dbReference type="PROSITE" id="PS51781"/>
    </source>
</evidence>
<feature type="signal peptide" evidence="2">
    <location>
        <begin position="1"/>
        <end position="27"/>
    </location>
</feature>
<feature type="chain" id="PRO_5039143085" description="SH3b domain-containing protein" evidence="2">
    <location>
        <begin position="28"/>
        <end position="1106"/>
    </location>
</feature>
<feature type="compositionally biased region" description="Basic and acidic residues" evidence="1">
    <location>
        <begin position="213"/>
        <end position="227"/>
    </location>
</feature>
<evidence type="ECO:0000256" key="1">
    <source>
        <dbReference type="SAM" id="MobiDB-lite"/>
    </source>
</evidence>
<feature type="region of interest" description="Disordered" evidence="1">
    <location>
        <begin position="171"/>
        <end position="227"/>
    </location>
</feature>
<name>A0A494YZT4_9BACI</name>
<dbReference type="PANTHER" id="PTHR34408:SF1">
    <property type="entry name" value="GLYCOSYL HYDROLASE FAMILY 19 DOMAIN-CONTAINING PROTEIN HI_1415"/>
    <property type="match status" value="1"/>
</dbReference>
<keyword evidence="2" id="KW-0732">Signal</keyword>
<dbReference type="SMART" id="SM00047">
    <property type="entry name" value="LYZ2"/>
    <property type="match status" value="1"/>
</dbReference>
<dbReference type="Pfam" id="PF07538">
    <property type="entry name" value="ChW"/>
    <property type="match status" value="9"/>
</dbReference>
<dbReference type="EMBL" id="RBZO01000012">
    <property type="protein sequence ID" value="RKQ15732.1"/>
    <property type="molecule type" value="Genomic_DNA"/>
</dbReference>
<accession>A0A494YZT4</accession>
<dbReference type="Proteomes" id="UP000281813">
    <property type="component" value="Unassembled WGS sequence"/>
</dbReference>
<evidence type="ECO:0000313" key="5">
    <source>
        <dbReference type="Proteomes" id="UP000281813"/>
    </source>
</evidence>
<dbReference type="SMART" id="SM00287">
    <property type="entry name" value="SH3b"/>
    <property type="match status" value="1"/>
</dbReference>
<feature type="domain" description="SH3b" evidence="3">
    <location>
        <begin position="999"/>
        <end position="1061"/>
    </location>
</feature>
<feature type="compositionally biased region" description="Basic and acidic residues" evidence="1">
    <location>
        <begin position="173"/>
        <end position="202"/>
    </location>
</feature>
<dbReference type="PANTHER" id="PTHR34408">
    <property type="entry name" value="FAMILY PROTEIN, PUTATIVE-RELATED"/>
    <property type="match status" value="1"/>
</dbReference>
<evidence type="ECO:0000313" key="4">
    <source>
        <dbReference type="EMBL" id="RKQ15732.1"/>
    </source>
</evidence>
<dbReference type="InterPro" id="IPR003646">
    <property type="entry name" value="SH3-like_bac-type"/>
</dbReference>